<proteinExistence type="predicted"/>
<dbReference type="InterPro" id="IPR035979">
    <property type="entry name" value="RBD_domain_sf"/>
</dbReference>
<comment type="caution">
    <text evidence="5">The sequence shown here is derived from an EMBL/GenBank/DDBJ whole genome shotgun (WGS) entry which is preliminary data.</text>
</comment>
<organism evidence="5 6">
    <name type="scientific">Euroglyphus maynei</name>
    <name type="common">Mayne's house dust mite</name>
    <dbReference type="NCBI Taxonomy" id="6958"/>
    <lineage>
        <taxon>Eukaryota</taxon>
        <taxon>Metazoa</taxon>
        <taxon>Ecdysozoa</taxon>
        <taxon>Arthropoda</taxon>
        <taxon>Chelicerata</taxon>
        <taxon>Arachnida</taxon>
        <taxon>Acari</taxon>
        <taxon>Acariformes</taxon>
        <taxon>Sarcoptiformes</taxon>
        <taxon>Astigmata</taxon>
        <taxon>Psoroptidia</taxon>
        <taxon>Analgoidea</taxon>
        <taxon>Pyroglyphidae</taxon>
        <taxon>Pyroglyphinae</taxon>
        <taxon>Euroglyphus</taxon>
    </lineage>
</organism>
<feature type="region of interest" description="Disordered" evidence="3">
    <location>
        <begin position="1"/>
        <end position="32"/>
    </location>
</feature>
<feature type="domain" description="RRM" evidence="4">
    <location>
        <begin position="34"/>
        <end position="93"/>
    </location>
</feature>
<evidence type="ECO:0000256" key="1">
    <source>
        <dbReference type="ARBA" id="ARBA00022884"/>
    </source>
</evidence>
<keyword evidence="1 2" id="KW-0694">RNA-binding</keyword>
<reference evidence="5 6" key="1">
    <citation type="submission" date="2017-03" db="EMBL/GenBank/DDBJ databases">
        <title>Genome Survey of Euroglyphus maynei.</title>
        <authorList>
            <person name="Arlian L.G."/>
            <person name="Morgan M.S."/>
            <person name="Rider S.D."/>
        </authorList>
    </citation>
    <scope>NUCLEOTIDE SEQUENCE [LARGE SCALE GENOMIC DNA]</scope>
    <source>
        <strain evidence="5">Arlian Lab</strain>
        <tissue evidence="5">Whole body</tissue>
    </source>
</reference>
<evidence type="ECO:0000313" key="5">
    <source>
        <dbReference type="EMBL" id="OTF75426.1"/>
    </source>
</evidence>
<evidence type="ECO:0000256" key="3">
    <source>
        <dbReference type="SAM" id="MobiDB-lite"/>
    </source>
</evidence>
<dbReference type="Proteomes" id="UP000194236">
    <property type="component" value="Unassembled WGS sequence"/>
</dbReference>
<dbReference type="InterPro" id="IPR012677">
    <property type="entry name" value="Nucleotide-bd_a/b_plait_sf"/>
</dbReference>
<feature type="non-terminal residue" evidence="5">
    <location>
        <position position="1"/>
    </location>
</feature>
<sequence>YILELSNGQRKYSKKQCPTTLNNDDDERLPGPNTEIFVGKIPKNMFEDEIVPLFEQIAQIHSVRLMMDPMTGQSRGYAFITYFQPEHANAAVE</sequence>
<dbReference type="SMART" id="SM00360">
    <property type="entry name" value="RRM"/>
    <property type="match status" value="1"/>
</dbReference>
<evidence type="ECO:0000259" key="4">
    <source>
        <dbReference type="PROSITE" id="PS50102"/>
    </source>
</evidence>
<dbReference type="GO" id="GO:0003723">
    <property type="term" value="F:RNA binding"/>
    <property type="evidence" value="ECO:0007669"/>
    <property type="project" value="UniProtKB-UniRule"/>
</dbReference>
<feature type="compositionally biased region" description="Polar residues" evidence="3">
    <location>
        <begin position="1"/>
        <end position="22"/>
    </location>
</feature>
<dbReference type="Pfam" id="PF00076">
    <property type="entry name" value="RRM_1"/>
    <property type="match status" value="1"/>
</dbReference>
<dbReference type="PROSITE" id="PS50102">
    <property type="entry name" value="RRM"/>
    <property type="match status" value="1"/>
</dbReference>
<dbReference type="OrthoDB" id="3800936at2759"/>
<name>A0A1Y3B746_EURMA</name>
<gene>
    <name evidence="5" type="ORF">BLA29_014437</name>
</gene>
<dbReference type="Gene3D" id="3.30.70.330">
    <property type="match status" value="1"/>
</dbReference>
<dbReference type="EMBL" id="MUJZ01042081">
    <property type="protein sequence ID" value="OTF75426.1"/>
    <property type="molecule type" value="Genomic_DNA"/>
</dbReference>
<keyword evidence="6" id="KW-1185">Reference proteome</keyword>
<dbReference type="AlphaFoldDB" id="A0A1Y3B746"/>
<feature type="non-terminal residue" evidence="5">
    <location>
        <position position="93"/>
    </location>
</feature>
<evidence type="ECO:0000313" key="6">
    <source>
        <dbReference type="Proteomes" id="UP000194236"/>
    </source>
</evidence>
<protein>
    <recommendedName>
        <fullName evidence="4">RRM domain-containing protein</fullName>
    </recommendedName>
</protein>
<accession>A0A1Y3B746</accession>
<dbReference type="PANTHER" id="PTHR21245">
    <property type="entry name" value="HETEROGENEOUS NUCLEAR RIBONUCLEOPROTEIN"/>
    <property type="match status" value="1"/>
</dbReference>
<dbReference type="InterPro" id="IPR000504">
    <property type="entry name" value="RRM_dom"/>
</dbReference>
<dbReference type="SUPFAM" id="SSF54928">
    <property type="entry name" value="RNA-binding domain, RBD"/>
    <property type="match status" value="1"/>
</dbReference>
<evidence type="ECO:0000256" key="2">
    <source>
        <dbReference type="PROSITE-ProRule" id="PRU00176"/>
    </source>
</evidence>